<organism evidence="8 9">
    <name type="scientific">Mangrovactinospora gilvigrisea</name>
    <dbReference type="NCBI Taxonomy" id="1428644"/>
    <lineage>
        <taxon>Bacteria</taxon>
        <taxon>Bacillati</taxon>
        <taxon>Actinomycetota</taxon>
        <taxon>Actinomycetes</taxon>
        <taxon>Kitasatosporales</taxon>
        <taxon>Streptomycetaceae</taxon>
        <taxon>Mangrovactinospora</taxon>
    </lineage>
</organism>
<dbReference type="GO" id="GO:0140359">
    <property type="term" value="F:ABC-type transporter activity"/>
    <property type="evidence" value="ECO:0007669"/>
    <property type="project" value="InterPro"/>
</dbReference>
<evidence type="ECO:0000256" key="4">
    <source>
        <dbReference type="ARBA" id="ARBA00023136"/>
    </source>
</evidence>
<dbReference type="GO" id="GO:0043190">
    <property type="term" value="C:ATP-binding cassette (ABC) transporter complex"/>
    <property type="evidence" value="ECO:0007669"/>
    <property type="project" value="InterPro"/>
</dbReference>
<proteinExistence type="inferred from homology"/>
<evidence type="ECO:0000256" key="5">
    <source>
        <dbReference type="ARBA" id="ARBA00023251"/>
    </source>
</evidence>
<feature type="transmembrane region" description="Helical" evidence="6">
    <location>
        <begin position="44"/>
        <end position="63"/>
    </location>
</feature>
<evidence type="ECO:0000256" key="2">
    <source>
        <dbReference type="ARBA" id="ARBA00022692"/>
    </source>
</evidence>
<dbReference type="Proteomes" id="UP000243342">
    <property type="component" value="Unassembled WGS sequence"/>
</dbReference>
<keyword evidence="6" id="KW-0813">Transport</keyword>
<dbReference type="PIRSF" id="PIRSF006648">
    <property type="entry name" value="DrrB"/>
    <property type="match status" value="1"/>
</dbReference>
<dbReference type="OrthoDB" id="8988363at2"/>
<keyword evidence="5" id="KW-0046">Antibiotic resistance</keyword>
<dbReference type="EMBL" id="MLCF01000002">
    <property type="protein sequence ID" value="OIV39428.1"/>
    <property type="molecule type" value="Genomic_DNA"/>
</dbReference>
<comment type="subcellular location">
    <subcellularLocation>
        <location evidence="6">Cell membrane</location>
        <topology evidence="6">Multi-pass membrane protein</topology>
    </subcellularLocation>
    <subcellularLocation>
        <location evidence="1">Membrane</location>
        <topology evidence="1">Multi-pass membrane protein</topology>
    </subcellularLocation>
</comment>
<dbReference type="GO" id="GO:0046677">
    <property type="term" value="P:response to antibiotic"/>
    <property type="evidence" value="ECO:0007669"/>
    <property type="project" value="UniProtKB-KW"/>
</dbReference>
<dbReference type="InterPro" id="IPR000412">
    <property type="entry name" value="ABC_2_transport"/>
</dbReference>
<dbReference type="InterPro" id="IPR051784">
    <property type="entry name" value="Nod_factor_ABC_transporter"/>
</dbReference>
<dbReference type="STRING" id="1428644.BIV57_00900"/>
<feature type="transmembrane region" description="Helical" evidence="6">
    <location>
        <begin position="78"/>
        <end position="100"/>
    </location>
</feature>
<evidence type="ECO:0000256" key="1">
    <source>
        <dbReference type="ARBA" id="ARBA00004141"/>
    </source>
</evidence>
<dbReference type="RefSeq" id="WP_071654631.1">
    <property type="nucleotide sequence ID" value="NZ_MLCF01000002.1"/>
</dbReference>
<dbReference type="Pfam" id="PF01061">
    <property type="entry name" value="ABC2_membrane"/>
    <property type="match status" value="1"/>
</dbReference>
<protein>
    <recommendedName>
        <fullName evidence="6">Transport permease protein</fullName>
    </recommendedName>
</protein>
<evidence type="ECO:0000256" key="6">
    <source>
        <dbReference type="RuleBase" id="RU361157"/>
    </source>
</evidence>
<evidence type="ECO:0000259" key="7">
    <source>
        <dbReference type="PROSITE" id="PS51012"/>
    </source>
</evidence>
<keyword evidence="3 6" id="KW-1133">Transmembrane helix</keyword>
<evidence type="ECO:0000256" key="3">
    <source>
        <dbReference type="ARBA" id="ARBA00022989"/>
    </source>
</evidence>
<feature type="transmembrane region" description="Helical" evidence="6">
    <location>
        <begin position="121"/>
        <end position="147"/>
    </location>
</feature>
<dbReference type="PANTHER" id="PTHR43229">
    <property type="entry name" value="NODULATION PROTEIN J"/>
    <property type="match status" value="1"/>
</dbReference>
<keyword evidence="2 6" id="KW-0812">Transmembrane</keyword>
<dbReference type="AlphaFoldDB" id="A0A1J7CCZ8"/>
<feature type="transmembrane region" description="Helical" evidence="6">
    <location>
        <begin position="251"/>
        <end position="273"/>
    </location>
</feature>
<dbReference type="PANTHER" id="PTHR43229:SF2">
    <property type="entry name" value="NODULATION PROTEIN J"/>
    <property type="match status" value="1"/>
</dbReference>
<comment type="caution">
    <text evidence="8">The sequence shown here is derived from an EMBL/GenBank/DDBJ whole genome shotgun (WGS) entry which is preliminary data.</text>
</comment>
<evidence type="ECO:0000313" key="9">
    <source>
        <dbReference type="Proteomes" id="UP000243342"/>
    </source>
</evidence>
<evidence type="ECO:0000313" key="8">
    <source>
        <dbReference type="EMBL" id="OIV39428.1"/>
    </source>
</evidence>
<comment type="similarity">
    <text evidence="6">Belongs to the ABC-2 integral membrane protein family.</text>
</comment>
<gene>
    <name evidence="8" type="ORF">BIV57_00900</name>
</gene>
<feature type="transmembrane region" description="Helical" evidence="6">
    <location>
        <begin position="159"/>
        <end position="182"/>
    </location>
</feature>
<feature type="domain" description="ABC transmembrane type-2" evidence="7">
    <location>
        <begin position="43"/>
        <end position="278"/>
    </location>
</feature>
<keyword evidence="6" id="KW-1003">Cell membrane</keyword>
<feature type="transmembrane region" description="Helical" evidence="6">
    <location>
        <begin position="194"/>
        <end position="216"/>
    </location>
</feature>
<name>A0A1J7CCZ8_9ACTN</name>
<dbReference type="InterPro" id="IPR047817">
    <property type="entry name" value="ABC2_TM_bact-type"/>
</dbReference>
<dbReference type="PROSITE" id="PS51012">
    <property type="entry name" value="ABC_TM2"/>
    <property type="match status" value="1"/>
</dbReference>
<accession>A0A1J7CCZ8</accession>
<sequence length="279" mass="29570">MTALTNSAAPAPTVDPPRVGARFWPSSAQVAQRTVRKFVRTPQLIVLATVQSAVFLVVFRYIFGGAINAGRGLGYVDFLVPGFVTTLILFNGMSAAAGVAEDVENGLFDRLRSLPIPRAAVLAGRGLADTALVVWGLFVGSALGFAVGFRMHASIGHGLAAFGLCVLYGFAFEWVFIAIGLLSGTAQAAQGMSVMMTLFVFVSSAYVPVASMPGWLRPVAEHQPVTPMVDAVRALAGGPRVQALLPHPTTYYVWVSLVWTAGIIAVFASLAAARFSRRR</sequence>
<reference evidence="8 9" key="1">
    <citation type="submission" date="2016-10" db="EMBL/GenBank/DDBJ databases">
        <title>Genome sequence of Streptomyces gilvigriseus MUSC 26.</title>
        <authorList>
            <person name="Lee L.-H."/>
            <person name="Ser H.-L."/>
        </authorList>
    </citation>
    <scope>NUCLEOTIDE SEQUENCE [LARGE SCALE GENOMIC DNA]</scope>
    <source>
        <strain evidence="8 9">MUSC 26</strain>
    </source>
</reference>
<keyword evidence="9" id="KW-1185">Reference proteome</keyword>
<dbReference type="InterPro" id="IPR013525">
    <property type="entry name" value="ABC2_TM"/>
</dbReference>
<keyword evidence="4 6" id="KW-0472">Membrane</keyword>